<dbReference type="InterPro" id="IPR011604">
    <property type="entry name" value="PDDEXK-like_dom_sf"/>
</dbReference>
<proteinExistence type="predicted"/>
<evidence type="ECO:0000313" key="1">
    <source>
        <dbReference type="EMBL" id="QBF34509.1"/>
    </source>
</evidence>
<dbReference type="RefSeq" id="WP_130429287.1">
    <property type="nucleotide sequence ID" value="NZ_CP034841.1"/>
</dbReference>
<reference evidence="1 2" key="1">
    <citation type="submission" date="2019-01" db="EMBL/GenBank/DDBJ databases">
        <title>Complete sequence and annotation of the Mycoplasma phocirhinis strain 852T genome.</title>
        <authorList>
            <person name="Frasca S.Jr."/>
            <person name="Kutish G.F."/>
            <person name="Castellanos Gell J."/>
            <person name="Michaels D.L."/>
            <person name="Brown D.R."/>
        </authorList>
    </citation>
    <scope>NUCLEOTIDE SEQUENCE [LARGE SCALE GENOMIC DNA]</scope>
    <source>
        <strain evidence="1 2">852</strain>
    </source>
</reference>
<name>A0A4P6MR06_9BACT</name>
<protein>
    <recommendedName>
        <fullName evidence="3">YqaJ viral recombinase domain-containing protein</fullName>
    </recommendedName>
</protein>
<dbReference type="NCBIfam" id="NF045870">
    <property type="entry name" value="MAGa7180_fam_nucl"/>
    <property type="match status" value="1"/>
</dbReference>
<organism evidence="1 2">
    <name type="scientific">Mycoplasmopsis phocirhinis</name>
    <dbReference type="NCBI Taxonomy" id="142650"/>
    <lineage>
        <taxon>Bacteria</taxon>
        <taxon>Bacillati</taxon>
        <taxon>Mycoplasmatota</taxon>
        <taxon>Mycoplasmoidales</taxon>
        <taxon>Metamycoplasmataceae</taxon>
        <taxon>Mycoplasmopsis</taxon>
    </lineage>
</organism>
<sequence length="281" mass="33137">MRKYNGRDYVLDTVEQVVRLKKEYHENLLNNKPGSFTGFKKFGGSSIGNIFETDAFKGQFLAFLHMARLSMPIFKKKYVRAGEAVEPKVFKVLKERFPDLDIQHIIASQVGYDYFKGHHEILGGVPDGLIPSKKIVLEMKSVQAKKQEIWEQNNNMNVPLDYRAQAELYAYLLGYKAYSIIAVFLEDQDYEDPENIDIYKRNIAQYNFKIDEIRAKKSADEIVKFWTDYSRIGVSPRYDLRRDNKVIQYLECHNEQEWENLFNQWKKEGDIDEDIEFKDVR</sequence>
<evidence type="ECO:0000313" key="2">
    <source>
        <dbReference type="Proteomes" id="UP000289326"/>
    </source>
</evidence>
<evidence type="ECO:0008006" key="3">
    <source>
        <dbReference type="Google" id="ProtNLM"/>
    </source>
</evidence>
<keyword evidence="2" id="KW-1185">Reference proteome</keyword>
<accession>A0A4P6MR06</accession>
<dbReference type="EMBL" id="CP034841">
    <property type="protein sequence ID" value="QBF34509.1"/>
    <property type="molecule type" value="Genomic_DNA"/>
</dbReference>
<dbReference type="OrthoDB" id="403948at2"/>
<dbReference type="Proteomes" id="UP000289326">
    <property type="component" value="Chromosome"/>
</dbReference>
<gene>
    <name evidence="1" type="ORF">EG856_01015</name>
</gene>
<dbReference type="AlphaFoldDB" id="A0A4P6MR06"/>
<dbReference type="KEGG" id="mphi:EG856_01015"/>
<dbReference type="Gene3D" id="3.90.320.10">
    <property type="match status" value="1"/>
</dbReference>